<keyword evidence="3" id="KW-1133">Transmembrane helix</keyword>
<evidence type="ECO:0000256" key="3">
    <source>
        <dbReference type="ARBA" id="ARBA00022989"/>
    </source>
</evidence>
<evidence type="ECO:0000259" key="5">
    <source>
        <dbReference type="Pfam" id="PF01094"/>
    </source>
</evidence>
<evidence type="ECO:0000256" key="1">
    <source>
        <dbReference type="ARBA" id="ARBA00004370"/>
    </source>
</evidence>
<proteinExistence type="predicted"/>
<dbReference type="EMBL" id="JACVVK020000036">
    <property type="protein sequence ID" value="KAK7500665.1"/>
    <property type="molecule type" value="Genomic_DNA"/>
</dbReference>
<dbReference type="GO" id="GO:0016020">
    <property type="term" value="C:membrane"/>
    <property type="evidence" value="ECO:0007669"/>
    <property type="project" value="UniProtKB-SubCell"/>
</dbReference>
<evidence type="ECO:0000313" key="6">
    <source>
        <dbReference type="EMBL" id="KAK7500665.1"/>
    </source>
</evidence>
<sequence length="280" mass="31457">MAAYDLANKYGWNKISVFYDDDRGVTLMEKLMTNHTMTVRGWRLPPLAGEQEVKTDLVEMRKVLVEQSVVICSKHNTQRILDQARGLAMLSTPPYKWLFYDPGHELQDLLLNSQIQSREMTKLDYAYVHDALSIVTSAYTRVSGGGAHGGNVSHTPLTFRQEMSKVIEQTESEGQTGHVAFTPQGERDNFTLILSTITGNGDEVIEVSDFANSARKDKVIETGVWFSRVDLFDSRLQLNADRRRTNRSTPFPLKGRTAKVVMIEVSDSVPQQVSGQFLPG</sequence>
<evidence type="ECO:0000256" key="2">
    <source>
        <dbReference type="ARBA" id="ARBA00022692"/>
    </source>
</evidence>
<dbReference type="AlphaFoldDB" id="A0ABD0LML5"/>
<dbReference type="Proteomes" id="UP001519460">
    <property type="component" value="Unassembled WGS sequence"/>
</dbReference>
<name>A0ABD0LML5_9CAEN</name>
<protein>
    <recommendedName>
        <fullName evidence="5">Receptor ligand binding region domain-containing protein</fullName>
    </recommendedName>
</protein>
<evidence type="ECO:0000313" key="7">
    <source>
        <dbReference type="Proteomes" id="UP001519460"/>
    </source>
</evidence>
<keyword evidence="4" id="KW-0472">Membrane</keyword>
<keyword evidence="7" id="KW-1185">Reference proteome</keyword>
<dbReference type="SUPFAM" id="SSF53822">
    <property type="entry name" value="Periplasmic binding protein-like I"/>
    <property type="match status" value="1"/>
</dbReference>
<dbReference type="Pfam" id="PF01094">
    <property type="entry name" value="ANF_receptor"/>
    <property type="match status" value="1"/>
</dbReference>
<gene>
    <name evidence="6" type="ORF">BaRGS_00008240</name>
</gene>
<dbReference type="InterPro" id="IPR028082">
    <property type="entry name" value="Peripla_BP_I"/>
</dbReference>
<keyword evidence="2" id="KW-0812">Transmembrane</keyword>
<evidence type="ECO:0000256" key="4">
    <source>
        <dbReference type="ARBA" id="ARBA00023136"/>
    </source>
</evidence>
<dbReference type="Gene3D" id="3.40.50.2300">
    <property type="match status" value="1"/>
</dbReference>
<dbReference type="InterPro" id="IPR001828">
    <property type="entry name" value="ANF_lig-bd_rcpt"/>
</dbReference>
<comment type="subcellular location">
    <subcellularLocation>
        <location evidence="1">Membrane</location>
    </subcellularLocation>
</comment>
<accession>A0ABD0LML5</accession>
<comment type="caution">
    <text evidence="6">The sequence shown here is derived from an EMBL/GenBank/DDBJ whole genome shotgun (WGS) entry which is preliminary data.</text>
</comment>
<reference evidence="6 7" key="1">
    <citation type="journal article" date="2023" name="Sci. Data">
        <title>Genome assembly of the Korean intertidal mud-creeper Batillaria attramentaria.</title>
        <authorList>
            <person name="Patra A.K."/>
            <person name="Ho P.T."/>
            <person name="Jun S."/>
            <person name="Lee S.J."/>
            <person name="Kim Y."/>
            <person name="Won Y.J."/>
        </authorList>
    </citation>
    <scope>NUCLEOTIDE SEQUENCE [LARGE SCALE GENOMIC DNA]</scope>
    <source>
        <strain evidence="6">Wonlab-2016</strain>
    </source>
</reference>
<feature type="domain" description="Receptor ligand binding region" evidence="5">
    <location>
        <begin position="2"/>
        <end position="113"/>
    </location>
</feature>
<organism evidence="6 7">
    <name type="scientific">Batillaria attramentaria</name>
    <dbReference type="NCBI Taxonomy" id="370345"/>
    <lineage>
        <taxon>Eukaryota</taxon>
        <taxon>Metazoa</taxon>
        <taxon>Spiralia</taxon>
        <taxon>Lophotrochozoa</taxon>
        <taxon>Mollusca</taxon>
        <taxon>Gastropoda</taxon>
        <taxon>Caenogastropoda</taxon>
        <taxon>Sorbeoconcha</taxon>
        <taxon>Cerithioidea</taxon>
        <taxon>Batillariidae</taxon>
        <taxon>Batillaria</taxon>
    </lineage>
</organism>